<comment type="similarity">
    <text evidence="3">Belongs to the Maf family. YhdE subfamily.</text>
</comment>
<dbReference type="SUPFAM" id="SSF52972">
    <property type="entry name" value="ITPase-like"/>
    <property type="match status" value="1"/>
</dbReference>
<dbReference type="RefSeq" id="WP_379496901.1">
    <property type="nucleotide sequence ID" value="NZ_JBHSAO010000008.1"/>
</dbReference>
<organism evidence="4 5">
    <name type="scientific">Oceanobacillus longus</name>
    <dbReference type="NCBI Taxonomy" id="930120"/>
    <lineage>
        <taxon>Bacteria</taxon>
        <taxon>Bacillati</taxon>
        <taxon>Bacillota</taxon>
        <taxon>Bacilli</taxon>
        <taxon>Bacillales</taxon>
        <taxon>Bacillaceae</taxon>
        <taxon>Oceanobacillus</taxon>
    </lineage>
</organism>
<proteinExistence type="inferred from homology"/>
<reference evidence="5" key="1">
    <citation type="journal article" date="2019" name="Int. J. Syst. Evol. Microbiol.">
        <title>The Global Catalogue of Microorganisms (GCM) 10K type strain sequencing project: providing services to taxonomists for standard genome sequencing and annotation.</title>
        <authorList>
            <consortium name="The Broad Institute Genomics Platform"/>
            <consortium name="The Broad Institute Genome Sequencing Center for Infectious Disease"/>
            <person name="Wu L."/>
            <person name="Ma J."/>
        </authorList>
    </citation>
    <scope>NUCLEOTIDE SEQUENCE [LARGE SCALE GENOMIC DNA]</scope>
    <source>
        <strain evidence="5">IBRC-M 10703</strain>
    </source>
</reference>
<dbReference type="HAMAP" id="MF_00528">
    <property type="entry name" value="Maf"/>
    <property type="match status" value="1"/>
</dbReference>
<feature type="site" description="Important for substrate specificity" evidence="3">
    <location>
        <position position="13"/>
    </location>
</feature>
<evidence type="ECO:0000256" key="3">
    <source>
        <dbReference type="HAMAP-Rule" id="MF_00528"/>
    </source>
</evidence>
<keyword evidence="3" id="KW-0546">Nucleotide metabolism</keyword>
<feature type="active site" description="Proton acceptor" evidence="3">
    <location>
        <position position="70"/>
    </location>
</feature>
<sequence>MTKKLILASSSPRRQELLNQVRIPFTIRKPNIDESQIITRDPVKKVRQLAILKGRSVTIKHNDEVILSADTVVSYNQNIFEKPKNKEDAYQMISALSGDVHEVFTGVLIRSLNQEIIFVERTEVEFWPLSEEETVQYIATKEPYDKAGAYGIQSVGAIFVKQISGDYYNVVGLPISRAVRELRGFSVYPENDKNPF</sequence>
<dbReference type="PANTHER" id="PTHR43213:SF5">
    <property type="entry name" value="BIFUNCTIONAL DTTP_UTP PYROPHOSPHATASE_METHYLTRANSFERASE PROTEIN-RELATED"/>
    <property type="match status" value="1"/>
</dbReference>
<dbReference type="Proteomes" id="UP001595772">
    <property type="component" value="Unassembled WGS sequence"/>
</dbReference>
<comment type="caution">
    <text evidence="4">The sequence shown here is derived from an EMBL/GenBank/DDBJ whole genome shotgun (WGS) entry which is preliminary data.</text>
</comment>
<dbReference type="EC" id="3.6.1.9" evidence="3"/>
<dbReference type="EMBL" id="JBHSAO010000008">
    <property type="protein sequence ID" value="MFC4024405.1"/>
    <property type="molecule type" value="Genomic_DNA"/>
</dbReference>
<evidence type="ECO:0000256" key="2">
    <source>
        <dbReference type="ARBA" id="ARBA00022801"/>
    </source>
</evidence>
<evidence type="ECO:0000313" key="5">
    <source>
        <dbReference type="Proteomes" id="UP001595772"/>
    </source>
</evidence>
<feature type="site" description="Important for substrate specificity" evidence="3">
    <location>
        <position position="153"/>
    </location>
</feature>
<protein>
    <recommendedName>
        <fullName evidence="3">dTTP/UTP pyrophosphatase</fullName>
        <shortName evidence="3">dTTPase/UTPase</shortName>
        <ecNumber evidence="3">3.6.1.9</ecNumber>
    </recommendedName>
    <alternativeName>
        <fullName evidence="3">Nucleoside triphosphate pyrophosphatase</fullName>
    </alternativeName>
    <alternativeName>
        <fullName evidence="3">Nucleotide pyrophosphatase</fullName>
        <shortName evidence="3">Nucleotide PPase</shortName>
    </alternativeName>
</protein>
<comment type="catalytic activity">
    <reaction evidence="3">
        <text>dTTP + H2O = dTMP + diphosphate + H(+)</text>
        <dbReference type="Rhea" id="RHEA:28534"/>
        <dbReference type="ChEBI" id="CHEBI:15377"/>
        <dbReference type="ChEBI" id="CHEBI:15378"/>
        <dbReference type="ChEBI" id="CHEBI:33019"/>
        <dbReference type="ChEBI" id="CHEBI:37568"/>
        <dbReference type="ChEBI" id="CHEBI:63528"/>
        <dbReference type="EC" id="3.6.1.9"/>
    </reaction>
</comment>
<comment type="function">
    <text evidence="3">Nucleoside triphosphate pyrophosphatase that hydrolyzes dTTP and UTP. May have a dual role in cell division arrest and in preventing the incorporation of modified nucleotides into cellular nucleic acids.</text>
</comment>
<dbReference type="PANTHER" id="PTHR43213">
    <property type="entry name" value="BIFUNCTIONAL DTTP/UTP PYROPHOSPHATASE/METHYLTRANSFERASE PROTEIN-RELATED"/>
    <property type="match status" value="1"/>
</dbReference>
<dbReference type="InterPro" id="IPR029001">
    <property type="entry name" value="ITPase-like_fam"/>
</dbReference>
<gene>
    <name evidence="4" type="ORF">ACFOUV_11420</name>
</gene>
<keyword evidence="2 3" id="KW-0378">Hydrolase</keyword>
<dbReference type="Pfam" id="PF02545">
    <property type="entry name" value="Maf"/>
    <property type="match status" value="1"/>
</dbReference>
<dbReference type="Gene3D" id="3.90.950.10">
    <property type="match status" value="1"/>
</dbReference>
<comment type="cofactor">
    <cofactor evidence="1 3">
        <name>a divalent metal cation</name>
        <dbReference type="ChEBI" id="CHEBI:60240"/>
    </cofactor>
</comment>
<evidence type="ECO:0000256" key="1">
    <source>
        <dbReference type="ARBA" id="ARBA00001968"/>
    </source>
</evidence>
<name>A0ABV8GXK3_9BACI</name>
<comment type="caution">
    <text evidence="3">Lacks conserved residue(s) required for the propagation of feature annotation.</text>
</comment>
<comment type="catalytic activity">
    <reaction evidence="3">
        <text>UTP + H2O = UMP + diphosphate + H(+)</text>
        <dbReference type="Rhea" id="RHEA:29395"/>
        <dbReference type="ChEBI" id="CHEBI:15377"/>
        <dbReference type="ChEBI" id="CHEBI:15378"/>
        <dbReference type="ChEBI" id="CHEBI:33019"/>
        <dbReference type="ChEBI" id="CHEBI:46398"/>
        <dbReference type="ChEBI" id="CHEBI:57865"/>
        <dbReference type="EC" id="3.6.1.9"/>
    </reaction>
</comment>
<keyword evidence="3" id="KW-0963">Cytoplasm</keyword>
<dbReference type="NCBIfam" id="TIGR00172">
    <property type="entry name" value="maf"/>
    <property type="match status" value="1"/>
</dbReference>
<dbReference type="InterPro" id="IPR003697">
    <property type="entry name" value="Maf-like"/>
</dbReference>
<dbReference type="CDD" id="cd00555">
    <property type="entry name" value="Maf"/>
    <property type="match status" value="1"/>
</dbReference>
<comment type="subcellular location">
    <subcellularLocation>
        <location evidence="3">Cytoplasm</location>
    </subcellularLocation>
</comment>
<evidence type="ECO:0000313" key="4">
    <source>
        <dbReference type="EMBL" id="MFC4024405.1"/>
    </source>
</evidence>
<accession>A0ABV8GXK3</accession>
<dbReference type="PIRSF" id="PIRSF006305">
    <property type="entry name" value="Maf"/>
    <property type="match status" value="1"/>
</dbReference>
<dbReference type="GO" id="GO:0016787">
    <property type="term" value="F:hydrolase activity"/>
    <property type="evidence" value="ECO:0007669"/>
    <property type="project" value="UniProtKB-KW"/>
</dbReference>
<feature type="site" description="Important for substrate specificity" evidence="3">
    <location>
        <position position="71"/>
    </location>
</feature>
<keyword evidence="5" id="KW-1185">Reference proteome</keyword>